<evidence type="ECO:0000313" key="1">
    <source>
        <dbReference type="EMBL" id="OMJ68872.1"/>
    </source>
</evidence>
<dbReference type="GO" id="GO:0005829">
    <property type="term" value="C:cytosol"/>
    <property type="evidence" value="ECO:0007669"/>
    <property type="project" value="TreeGrafter"/>
</dbReference>
<keyword evidence="2" id="KW-1185">Reference proteome</keyword>
<name>A0A1R2AWM2_9CILI</name>
<accession>A0A1R2AWM2</accession>
<dbReference type="Gene3D" id="2.40.160.120">
    <property type="match status" value="1"/>
</dbReference>
<dbReference type="Proteomes" id="UP000187209">
    <property type="component" value="Unassembled WGS sequence"/>
</dbReference>
<evidence type="ECO:0000313" key="2">
    <source>
        <dbReference type="Proteomes" id="UP000187209"/>
    </source>
</evidence>
<proteinExistence type="predicted"/>
<dbReference type="PANTHER" id="PTHR10972:SF148">
    <property type="entry name" value="OXYSTEROL-BINDING PROTEIN 9"/>
    <property type="match status" value="1"/>
</dbReference>
<dbReference type="PANTHER" id="PTHR10972">
    <property type="entry name" value="OXYSTEROL-BINDING PROTEIN-RELATED"/>
    <property type="match status" value="1"/>
</dbReference>
<gene>
    <name evidence="1" type="ORF">SteCoe_33542</name>
</gene>
<evidence type="ECO:0008006" key="3">
    <source>
        <dbReference type="Google" id="ProtNLM"/>
    </source>
</evidence>
<dbReference type="GO" id="GO:0016020">
    <property type="term" value="C:membrane"/>
    <property type="evidence" value="ECO:0007669"/>
    <property type="project" value="TreeGrafter"/>
</dbReference>
<sequence length="392" mass="44684">MENDDPCTRPRDGNDPLIYSKTIGSPPFSLLIGVKYDDSCPPPTYLSIEYLNRDRPTDKSSQLAGYTILQEGGLQCVDEQVLSKQSGVIMDVIAQVTACLMKGKGVVGLSLPIRLFEPRSTLERMLDRWSFMPVFMSQSFQMDHLSRFKRVILMAIAGLYVAPSQEKPFNPLLGETLQAHWPDGTKAYCEHTCHHPPITNFEIVNDDFIMRGHLELVGKFKKNSLIGGYKGKANVIYPDLQVITYTFPQFRAGGMIFGSRTVNWESEMIFEDVENNIKATIVFGPKKKGGWFKKTVGKRDDFAGQILMDGNKICDIGGSWLEGLSFDGVREWDANVHRPVFHKFGTNPLPSDWRYREDLVWLGKGNSEIAQRWKHRIENRQRDDRKLRGHKY</sequence>
<dbReference type="AlphaFoldDB" id="A0A1R2AWM2"/>
<dbReference type="GO" id="GO:0032934">
    <property type="term" value="F:sterol binding"/>
    <property type="evidence" value="ECO:0007669"/>
    <property type="project" value="TreeGrafter"/>
</dbReference>
<protein>
    <recommendedName>
        <fullName evidence="3">Oxysterol-binding protein</fullName>
    </recommendedName>
</protein>
<dbReference type="InterPro" id="IPR037239">
    <property type="entry name" value="OSBP_sf"/>
</dbReference>
<dbReference type="InterPro" id="IPR000648">
    <property type="entry name" value="Oxysterol-bd"/>
</dbReference>
<dbReference type="EMBL" id="MPUH01001269">
    <property type="protein sequence ID" value="OMJ68872.1"/>
    <property type="molecule type" value="Genomic_DNA"/>
</dbReference>
<comment type="caution">
    <text evidence="1">The sequence shown here is derived from an EMBL/GenBank/DDBJ whole genome shotgun (WGS) entry which is preliminary data.</text>
</comment>
<dbReference type="OrthoDB" id="14833at2759"/>
<dbReference type="SUPFAM" id="SSF144000">
    <property type="entry name" value="Oxysterol-binding protein-like"/>
    <property type="match status" value="1"/>
</dbReference>
<organism evidence="1 2">
    <name type="scientific">Stentor coeruleus</name>
    <dbReference type="NCBI Taxonomy" id="5963"/>
    <lineage>
        <taxon>Eukaryota</taxon>
        <taxon>Sar</taxon>
        <taxon>Alveolata</taxon>
        <taxon>Ciliophora</taxon>
        <taxon>Postciliodesmatophora</taxon>
        <taxon>Heterotrichea</taxon>
        <taxon>Heterotrichida</taxon>
        <taxon>Stentoridae</taxon>
        <taxon>Stentor</taxon>
    </lineage>
</organism>
<reference evidence="1 2" key="1">
    <citation type="submission" date="2016-11" db="EMBL/GenBank/DDBJ databases">
        <title>The macronuclear genome of Stentor coeruleus: a giant cell with tiny introns.</title>
        <authorList>
            <person name="Slabodnick M."/>
            <person name="Ruby J.G."/>
            <person name="Reiff S.B."/>
            <person name="Swart E.C."/>
            <person name="Gosai S."/>
            <person name="Prabakaran S."/>
            <person name="Witkowska E."/>
            <person name="Larue G.E."/>
            <person name="Fisher S."/>
            <person name="Freeman R.M."/>
            <person name="Gunawardena J."/>
            <person name="Chu W."/>
            <person name="Stover N.A."/>
            <person name="Gregory B.D."/>
            <person name="Nowacki M."/>
            <person name="Derisi J."/>
            <person name="Roy S.W."/>
            <person name="Marshall W.F."/>
            <person name="Sood P."/>
        </authorList>
    </citation>
    <scope>NUCLEOTIDE SEQUENCE [LARGE SCALE GENOMIC DNA]</scope>
    <source>
        <strain evidence="1">WM001</strain>
    </source>
</reference>
<dbReference type="Pfam" id="PF01237">
    <property type="entry name" value="Oxysterol_BP"/>
    <property type="match status" value="1"/>
</dbReference>